<proteinExistence type="predicted"/>
<evidence type="ECO:0000313" key="2">
    <source>
        <dbReference type="EMBL" id="GAI49361.1"/>
    </source>
</evidence>
<dbReference type="AlphaFoldDB" id="X1Q3N5"/>
<organism evidence="2">
    <name type="scientific">marine sediment metagenome</name>
    <dbReference type="NCBI Taxonomy" id="412755"/>
    <lineage>
        <taxon>unclassified sequences</taxon>
        <taxon>metagenomes</taxon>
        <taxon>ecological metagenomes</taxon>
    </lineage>
</organism>
<feature type="non-terminal residue" evidence="2">
    <location>
        <position position="1"/>
    </location>
</feature>
<name>X1Q3N5_9ZZZZ</name>
<accession>X1Q3N5</accession>
<dbReference type="InterPro" id="IPR001482">
    <property type="entry name" value="T2SS/T4SS_dom"/>
</dbReference>
<comment type="caution">
    <text evidence="2">The sequence shown here is derived from an EMBL/GenBank/DDBJ whole genome shotgun (WGS) entry which is preliminary data.</text>
</comment>
<dbReference type="SUPFAM" id="SSF52540">
    <property type="entry name" value="P-loop containing nucleoside triphosphate hydrolases"/>
    <property type="match status" value="1"/>
</dbReference>
<protein>
    <recommendedName>
        <fullName evidence="1">Bacterial type II secretion system protein E domain-containing protein</fullName>
    </recommendedName>
</protein>
<dbReference type="InterPro" id="IPR027417">
    <property type="entry name" value="P-loop_NTPase"/>
</dbReference>
<sequence length="84" mass="9551">EEQLSQIPTRYQKARVTETARVSAEAIAQAPVVRAIDLLIKQAVRDRASDIHVEPQEDKLRVRYRIDGILHDIMALPLSVHPPF</sequence>
<feature type="domain" description="Bacterial type II secretion system protein E" evidence="1">
    <location>
        <begin position="28"/>
        <end position="76"/>
    </location>
</feature>
<evidence type="ECO:0000259" key="1">
    <source>
        <dbReference type="Pfam" id="PF00437"/>
    </source>
</evidence>
<dbReference type="Pfam" id="PF00437">
    <property type="entry name" value="T2SSE"/>
    <property type="match status" value="1"/>
</dbReference>
<dbReference type="EMBL" id="BARV01034668">
    <property type="protein sequence ID" value="GAI49361.1"/>
    <property type="molecule type" value="Genomic_DNA"/>
</dbReference>
<reference evidence="2" key="1">
    <citation type="journal article" date="2014" name="Front. Microbiol.">
        <title>High frequency of phylogenetically diverse reductive dehalogenase-homologous genes in deep subseafloor sedimentary metagenomes.</title>
        <authorList>
            <person name="Kawai M."/>
            <person name="Futagami T."/>
            <person name="Toyoda A."/>
            <person name="Takaki Y."/>
            <person name="Nishi S."/>
            <person name="Hori S."/>
            <person name="Arai W."/>
            <person name="Tsubouchi T."/>
            <person name="Morono Y."/>
            <person name="Uchiyama I."/>
            <person name="Ito T."/>
            <person name="Fujiyama A."/>
            <person name="Inagaki F."/>
            <person name="Takami H."/>
        </authorList>
    </citation>
    <scope>NUCLEOTIDE SEQUENCE</scope>
    <source>
        <strain evidence="2">Expedition CK06-06</strain>
    </source>
</reference>
<gene>
    <name evidence="2" type="ORF">S06H3_54234</name>
</gene>
<dbReference type="Gene3D" id="3.30.450.90">
    <property type="match status" value="1"/>
</dbReference>